<organism evidence="2 3">
    <name type="scientific">Marasmiellus scandens</name>
    <dbReference type="NCBI Taxonomy" id="2682957"/>
    <lineage>
        <taxon>Eukaryota</taxon>
        <taxon>Fungi</taxon>
        <taxon>Dikarya</taxon>
        <taxon>Basidiomycota</taxon>
        <taxon>Agaricomycotina</taxon>
        <taxon>Agaricomycetes</taxon>
        <taxon>Agaricomycetidae</taxon>
        <taxon>Agaricales</taxon>
        <taxon>Marasmiineae</taxon>
        <taxon>Omphalotaceae</taxon>
        <taxon>Marasmiellus</taxon>
    </lineage>
</organism>
<feature type="domain" description="SET" evidence="1">
    <location>
        <begin position="1"/>
        <end position="42"/>
    </location>
</feature>
<evidence type="ECO:0000313" key="2">
    <source>
        <dbReference type="EMBL" id="KAK7435776.1"/>
    </source>
</evidence>
<dbReference type="PROSITE" id="PS50280">
    <property type="entry name" value="SET"/>
    <property type="match status" value="1"/>
</dbReference>
<protein>
    <recommendedName>
        <fullName evidence="1">SET domain-containing protein</fullName>
    </recommendedName>
</protein>
<dbReference type="Pfam" id="PF00856">
    <property type="entry name" value="SET"/>
    <property type="match status" value="1"/>
</dbReference>
<proteinExistence type="predicted"/>
<comment type="caution">
    <text evidence="2">The sequence shown here is derived from an EMBL/GenBank/DDBJ whole genome shotgun (WGS) entry which is preliminary data.</text>
</comment>
<dbReference type="PANTHER" id="PTHR12197">
    <property type="entry name" value="HISTONE-LYSINE N-METHYLTRANSFERASE SMYD"/>
    <property type="match status" value="1"/>
</dbReference>
<dbReference type="CDD" id="cd20071">
    <property type="entry name" value="SET_SMYD"/>
    <property type="match status" value="1"/>
</dbReference>
<dbReference type="Proteomes" id="UP001498398">
    <property type="component" value="Unassembled WGS sequence"/>
</dbReference>
<evidence type="ECO:0000313" key="3">
    <source>
        <dbReference type="Proteomes" id="UP001498398"/>
    </source>
</evidence>
<sequence length="203" mass="23516">MTVSLYSCRPNALQDWDSPSFSLQLRASRDIKKDEEIFISYIPAGIMDPAPTRQERLEPYRFKCNCQACSNPIVSDERCRKIEEVGVLRRTIEVNGNDMGWVQEQLINPSLECMKLMEEEGLQCEELYRVSLLRLAENYSFLGDTVEETKWRRMYDASCQVQCSARNPMNEATRIKEETERRAQKEVLAKISAKKGQSFVVEL</sequence>
<dbReference type="PANTHER" id="PTHR12197:SF251">
    <property type="entry name" value="EG:BACR7C10.4 PROTEIN"/>
    <property type="match status" value="1"/>
</dbReference>
<evidence type="ECO:0000259" key="1">
    <source>
        <dbReference type="PROSITE" id="PS50280"/>
    </source>
</evidence>
<dbReference type="InterPro" id="IPR001214">
    <property type="entry name" value="SET_dom"/>
</dbReference>
<dbReference type="EMBL" id="JBANRG010000102">
    <property type="protein sequence ID" value="KAK7435776.1"/>
    <property type="molecule type" value="Genomic_DNA"/>
</dbReference>
<dbReference type="SUPFAM" id="SSF82199">
    <property type="entry name" value="SET domain"/>
    <property type="match status" value="1"/>
</dbReference>
<dbReference type="Gene3D" id="2.170.270.10">
    <property type="entry name" value="SET domain"/>
    <property type="match status" value="1"/>
</dbReference>
<dbReference type="InterPro" id="IPR046341">
    <property type="entry name" value="SET_dom_sf"/>
</dbReference>
<keyword evidence="3" id="KW-1185">Reference proteome</keyword>
<name>A0ABR1IQP7_9AGAR</name>
<dbReference type="InterPro" id="IPR050869">
    <property type="entry name" value="H3K4_H4K5_MeTrfase"/>
</dbReference>
<accession>A0ABR1IQP7</accession>
<gene>
    <name evidence="2" type="ORF">VKT23_019474</name>
</gene>
<reference evidence="2 3" key="1">
    <citation type="submission" date="2024-01" db="EMBL/GenBank/DDBJ databases">
        <title>A draft genome for the cacao thread blight pathogen Marasmiellus scandens.</title>
        <authorList>
            <person name="Baruah I.K."/>
            <person name="Leung J."/>
            <person name="Bukari Y."/>
            <person name="Amoako-Attah I."/>
            <person name="Meinhardt L.W."/>
            <person name="Bailey B.A."/>
            <person name="Cohen S.P."/>
        </authorList>
    </citation>
    <scope>NUCLEOTIDE SEQUENCE [LARGE SCALE GENOMIC DNA]</scope>
    <source>
        <strain evidence="2 3">GH-19</strain>
    </source>
</reference>